<protein>
    <submittedName>
        <fullName evidence="2">Ubiquinone/menaquinone biosynthesis C-methylase UbiE</fullName>
    </submittedName>
</protein>
<organism evidence="2 3">
    <name type="scientific">Kibdelosporangium banguiense</name>
    <dbReference type="NCBI Taxonomy" id="1365924"/>
    <lineage>
        <taxon>Bacteria</taxon>
        <taxon>Bacillati</taxon>
        <taxon>Actinomycetota</taxon>
        <taxon>Actinomycetes</taxon>
        <taxon>Pseudonocardiales</taxon>
        <taxon>Pseudonocardiaceae</taxon>
        <taxon>Kibdelosporangium</taxon>
    </lineage>
</organism>
<reference evidence="2 3" key="1">
    <citation type="submission" date="2021-03" db="EMBL/GenBank/DDBJ databases">
        <title>Sequencing the genomes of 1000 actinobacteria strains.</title>
        <authorList>
            <person name="Klenk H.-P."/>
        </authorList>
    </citation>
    <scope>NUCLEOTIDE SEQUENCE [LARGE SCALE GENOMIC DNA]</scope>
    <source>
        <strain evidence="2 3">DSM 46670</strain>
    </source>
</reference>
<accession>A0ABS4TBB3</accession>
<comment type="caution">
    <text evidence="2">The sequence shown here is derived from an EMBL/GenBank/DDBJ whole genome shotgun (WGS) entry which is preliminary data.</text>
</comment>
<dbReference type="InterPro" id="IPR029063">
    <property type="entry name" value="SAM-dependent_MTases_sf"/>
</dbReference>
<dbReference type="InterPro" id="IPR025714">
    <property type="entry name" value="Methyltranfer_dom"/>
</dbReference>
<dbReference type="Proteomes" id="UP001519332">
    <property type="component" value="Unassembled WGS sequence"/>
</dbReference>
<dbReference type="PANTHER" id="PTHR43861">
    <property type="entry name" value="TRANS-ACONITATE 2-METHYLTRANSFERASE-RELATED"/>
    <property type="match status" value="1"/>
</dbReference>
<evidence type="ECO:0000313" key="3">
    <source>
        <dbReference type="Proteomes" id="UP001519332"/>
    </source>
</evidence>
<keyword evidence="3" id="KW-1185">Reference proteome</keyword>
<sequence>MTTKQQRFWDRASMGFRVGERAGEPYRYLSVKALGLREGESVLDVGCGAGGEFKLVRQAVGDTGRIFALDFSTKLVNRAQQRVDDAGWSNVEVRHLDATKDSLGDGEFDAALAMTSLSTMPNVDVALDNIYKALRPGGRLFVADVNPSGLFRVLYKRLAGAPGIDVAQRVKHWFDEVDLLDEHVEPVAWRTPAPWYLMVLARKS</sequence>
<evidence type="ECO:0000259" key="1">
    <source>
        <dbReference type="Pfam" id="PF13847"/>
    </source>
</evidence>
<proteinExistence type="predicted"/>
<dbReference type="SUPFAM" id="SSF53335">
    <property type="entry name" value="S-adenosyl-L-methionine-dependent methyltransferases"/>
    <property type="match status" value="1"/>
</dbReference>
<name>A0ABS4TBB3_9PSEU</name>
<dbReference type="Pfam" id="PF13847">
    <property type="entry name" value="Methyltransf_31"/>
    <property type="match status" value="1"/>
</dbReference>
<dbReference type="RefSeq" id="WP_209636747.1">
    <property type="nucleotide sequence ID" value="NZ_JAGINW010000001.1"/>
</dbReference>
<gene>
    <name evidence="2" type="ORF">JOF56_002097</name>
</gene>
<dbReference type="PANTHER" id="PTHR43861:SF1">
    <property type="entry name" value="TRANS-ACONITATE 2-METHYLTRANSFERASE"/>
    <property type="match status" value="1"/>
</dbReference>
<dbReference type="CDD" id="cd02440">
    <property type="entry name" value="AdoMet_MTases"/>
    <property type="match status" value="1"/>
</dbReference>
<feature type="domain" description="Methyltransferase" evidence="1">
    <location>
        <begin position="38"/>
        <end position="146"/>
    </location>
</feature>
<dbReference type="EMBL" id="JAGINW010000001">
    <property type="protein sequence ID" value="MBP2321712.1"/>
    <property type="molecule type" value="Genomic_DNA"/>
</dbReference>
<evidence type="ECO:0000313" key="2">
    <source>
        <dbReference type="EMBL" id="MBP2321712.1"/>
    </source>
</evidence>
<keyword evidence="2" id="KW-0830">Ubiquinone</keyword>
<dbReference type="Gene3D" id="3.40.50.150">
    <property type="entry name" value="Vaccinia Virus protein VP39"/>
    <property type="match status" value="1"/>
</dbReference>